<dbReference type="OrthoDB" id="10493759at2759"/>
<dbReference type="Proteomes" id="UP000541610">
    <property type="component" value="Unassembled WGS sequence"/>
</dbReference>
<sequence length="108" mass="11734">MNLLFITCGLLMLVELITAGGSSKDDDKEGLITAAPESKDEDANLSQDNPELITAGGRSKENEDVDTQEGQDNTDFEKYVAPLLEGDFYASFYYDGESGGRSDQADVR</sequence>
<evidence type="ECO:0008006" key="5">
    <source>
        <dbReference type="Google" id="ProtNLM"/>
    </source>
</evidence>
<feature type="compositionally biased region" description="Acidic residues" evidence="1">
    <location>
        <begin position="63"/>
        <end position="74"/>
    </location>
</feature>
<feature type="chain" id="PRO_5029836969" description="Secreted protein" evidence="2">
    <location>
        <begin position="20"/>
        <end position="108"/>
    </location>
</feature>
<feature type="signal peptide" evidence="2">
    <location>
        <begin position="1"/>
        <end position="19"/>
    </location>
</feature>
<comment type="caution">
    <text evidence="3">The sequence shown here is derived from an EMBL/GenBank/DDBJ whole genome shotgun (WGS) entry which is preliminary data.</text>
</comment>
<keyword evidence="2" id="KW-0732">Signal</keyword>
<gene>
    <name evidence="3" type="ORF">FOZ60_015382</name>
</gene>
<name>A0A7J6N5I8_PEROL</name>
<feature type="region of interest" description="Disordered" evidence="1">
    <location>
        <begin position="21"/>
        <end position="74"/>
    </location>
</feature>
<evidence type="ECO:0000256" key="2">
    <source>
        <dbReference type="SAM" id="SignalP"/>
    </source>
</evidence>
<reference evidence="3 4" key="1">
    <citation type="submission" date="2020-04" db="EMBL/GenBank/DDBJ databases">
        <title>Perkinsus olseni comparative genomics.</title>
        <authorList>
            <person name="Bogema D.R."/>
        </authorList>
    </citation>
    <scope>NUCLEOTIDE SEQUENCE [LARGE SCALE GENOMIC DNA]</scope>
    <source>
        <strain evidence="3">00978-12</strain>
    </source>
</reference>
<accession>A0A7J6N5I8</accession>
<organism evidence="3 4">
    <name type="scientific">Perkinsus olseni</name>
    <name type="common">Perkinsus atlanticus</name>
    <dbReference type="NCBI Taxonomy" id="32597"/>
    <lineage>
        <taxon>Eukaryota</taxon>
        <taxon>Sar</taxon>
        <taxon>Alveolata</taxon>
        <taxon>Perkinsozoa</taxon>
        <taxon>Perkinsea</taxon>
        <taxon>Perkinsida</taxon>
        <taxon>Perkinsidae</taxon>
        <taxon>Perkinsus</taxon>
    </lineage>
</organism>
<protein>
    <recommendedName>
        <fullName evidence="5">Secreted protein</fullName>
    </recommendedName>
</protein>
<evidence type="ECO:0000313" key="4">
    <source>
        <dbReference type="Proteomes" id="UP000541610"/>
    </source>
</evidence>
<evidence type="ECO:0000313" key="3">
    <source>
        <dbReference type="EMBL" id="KAF4679189.1"/>
    </source>
</evidence>
<dbReference type="AlphaFoldDB" id="A0A7J6N5I8"/>
<dbReference type="EMBL" id="JABANP010000770">
    <property type="protein sequence ID" value="KAF4679189.1"/>
    <property type="molecule type" value="Genomic_DNA"/>
</dbReference>
<evidence type="ECO:0000256" key="1">
    <source>
        <dbReference type="SAM" id="MobiDB-lite"/>
    </source>
</evidence>
<proteinExistence type="predicted"/>